<dbReference type="OrthoDB" id="9782889at2"/>
<dbReference type="PROSITE" id="PS01232">
    <property type="entry name" value="PNP_UDP_1"/>
    <property type="match status" value="1"/>
</dbReference>
<evidence type="ECO:0000259" key="4">
    <source>
        <dbReference type="Pfam" id="PF01048"/>
    </source>
</evidence>
<dbReference type="GO" id="GO:0004731">
    <property type="term" value="F:purine-nucleoside phosphorylase activity"/>
    <property type="evidence" value="ECO:0007669"/>
    <property type="project" value="InterPro"/>
</dbReference>
<evidence type="ECO:0000256" key="1">
    <source>
        <dbReference type="ARBA" id="ARBA00010456"/>
    </source>
</evidence>
<dbReference type="Pfam" id="PF01048">
    <property type="entry name" value="PNP_UDP_1"/>
    <property type="match status" value="1"/>
</dbReference>
<proteinExistence type="inferred from homology"/>
<evidence type="ECO:0000313" key="6">
    <source>
        <dbReference type="Proteomes" id="UP000198122"/>
    </source>
</evidence>
<dbReference type="GO" id="GO:0005829">
    <property type="term" value="C:cytosol"/>
    <property type="evidence" value="ECO:0007669"/>
    <property type="project" value="TreeGrafter"/>
</dbReference>
<dbReference type="RefSeq" id="WP_088818668.1">
    <property type="nucleotide sequence ID" value="NZ_FYEZ01000002.1"/>
</dbReference>
<evidence type="ECO:0000313" key="5">
    <source>
        <dbReference type="EMBL" id="SNC72164.1"/>
    </source>
</evidence>
<dbReference type="AlphaFoldDB" id="A0A212U211"/>
<name>A0A212U211_9MICO</name>
<comment type="similarity">
    <text evidence="1">Belongs to the PNP/UDP phosphorylase family.</text>
</comment>
<dbReference type="Proteomes" id="UP000198122">
    <property type="component" value="Unassembled WGS sequence"/>
</dbReference>
<sequence>MATPHISAGSDDFAPAVLMPGDPRRAERIAHALMPDARLVTDVRGMLGFTGTVEVDGSQHPLSVMGSGMGQPSATIYATELFREYGVQRIIRVGTCGGIAEGVAVGDVIIGTGAHTDSAMNQHRVPGINFSAVASLPLAAAAWEARGQVAEGTVHAGPIVSKDHFYWTVPGMIDGLRAHGTLGVEMEAAALYGVANEFGREALAVLTVSDHLIDGSADMSAEERETRFSGALALALAAATC</sequence>
<reference evidence="5 6" key="1">
    <citation type="submission" date="2017-06" db="EMBL/GenBank/DDBJ databases">
        <authorList>
            <person name="Kim H.J."/>
            <person name="Triplett B.A."/>
        </authorList>
    </citation>
    <scope>NUCLEOTIDE SEQUENCE [LARGE SCALE GENOMIC DNA]</scope>
    <source>
        <strain evidence="5 6">DSM 22179</strain>
    </source>
</reference>
<dbReference type="Gene3D" id="3.40.50.1580">
    <property type="entry name" value="Nucleoside phosphorylase domain"/>
    <property type="match status" value="1"/>
</dbReference>
<dbReference type="NCBIfam" id="NF004489">
    <property type="entry name" value="PRK05819.1"/>
    <property type="match status" value="1"/>
</dbReference>
<organism evidence="5 6">
    <name type="scientific">Kytococcus aerolatus</name>
    <dbReference type="NCBI Taxonomy" id="592308"/>
    <lineage>
        <taxon>Bacteria</taxon>
        <taxon>Bacillati</taxon>
        <taxon>Actinomycetota</taxon>
        <taxon>Actinomycetes</taxon>
        <taxon>Micrococcales</taxon>
        <taxon>Kytococcaceae</taxon>
        <taxon>Kytococcus</taxon>
    </lineage>
</organism>
<feature type="domain" description="Nucleoside phosphorylase" evidence="4">
    <location>
        <begin position="16"/>
        <end position="228"/>
    </location>
</feature>
<keyword evidence="6" id="KW-1185">Reference proteome</keyword>
<gene>
    <name evidence="5" type="ORF">SAMN05445756_1749</name>
</gene>
<dbReference type="PANTHER" id="PTHR43691:SF2">
    <property type="entry name" value="PURINE NUCLEOSIDE PHOSPHORYLASE DEOD-TYPE"/>
    <property type="match status" value="1"/>
</dbReference>
<dbReference type="EMBL" id="FYEZ01000002">
    <property type="protein sequence ID" value="SNC72164.1"/>
    <property type="molecule type" value="Genomic_DNA"/>
</dbReference>
<dbReference type="GO" id="GO:0006152">
    <property type="term" value="P:purine nucleoside catabolic process"/>
    <property type="evidence" value="ECO:0007669"/>
    <property type="project" value="TreeGrafter"/>
</dbReference>
<dbReference type="InterPro" id="IPR035994">
    <property type="entry name" value="Nucleoside_phosphorylase_sf"/>
</dbReference>
<keyword evidence="3" id="KW-0808">Transferase</keyword>
<dbReference type="InterPro" id="IPR004402">
    <property type="entry name" value="DeoD-type"/>
</dbReference>
<keyword evidence="2" id="KW-0328">Glycosyltransferase</keyword>
<protein>
    <submittedName>
        <fullName evidence="5">Purine-nucleoside phosphorylase</fullName>
    </submittedName>
</protein>
<dbReference type="PANTHER" id="PTHR43691">
    <property type="entry name" value="URIDINE PHOSPHORYLASE"/>
    <property type="match status" value="1"/>
</dbReference>
<accession>A0A212U211</accession>
<dbReference type="SUPFAM" id="SSF53167">
    <property type="entry name" value="Purine and uridine phosphorylases"/>
    <property type="match status" value="1"/>
</dbReference>
<dbReference type="InterPro" id="IPR000845">
    <property type="entry name" value="Nucleoside_phosphorylase_d"/>
</dbReference>
<dbReference type="CDD" id="cd09006">
    <property type="entry name" value="PNP_EcPNPI-like"/>
    <property type="match status" value="1"/>
</dbReference>
<evidence type="ECO:0000256" key="2">
    <source>
        <dbReference type="ARBA" id="ARBA00022676"/>
    </source>
</evidence>
<evidence type="ECO:0000256" key="3">
    <source>
        <dbReference type="ARBA" id="ARBA00022679"/>
    </source>
</evidence>
<dbReference type="InterPro" id="IPR018016">
    <property type="entry name" value="Nucleoside_phosphorylase_CS"/>
</dbReference>